<evidence type="ECO:0000313" key="2">
    <source>
        <dbReference type="Proteomes" id="UP001159363"/>
    </source>
</evidence>
<name>A0ABQ9HN85_9NEOP</name>
<proteinExistence type="predicted"/>
<sequence length="110" mass="12648">MNTPTFIKFINPTQDKLILLILNSPVSHVSPELLLIPKKIILPPHSSLKMQPLNCNFLRPSKTYYNDAADCWIATHPGQVPNIYNVAEIFKAAFEKWLPWKMQSKVFVKD</sequence>
<comment type="caution">
    <text evidence="1">The sequence shown here is derived from an EMBL/GenBank/DDBJ whole genome shotgun (WGS) entry which is preliminary data.</text>
</comment>
<reference evidence="1 2" key="1">
    <citation type="submission" date="2023-02" db="EMBL/GenBank/DDBJ databases">
        <title>LHISI_Scaffold_Assembly.</title>
        <authorList>
            <person name="Stuart O.P."/>
            <person name="Cleave R."/>
            <person name="Magrath M.J.L."/>
            <person name="Mikheyev A.S."/>
        </authorList>
    </citation>
    <scope>NUCLEOTIDE SEQUENCE [LARGE SCALE GENOMIC DNA]</scope>
    <source>
        <strain evidence="1">Daus_M_001</strain>
        <tissue evidence="1">Leg muscle</tissue>
    </source>
</reference>
<accession>A0ABQ9HN85</accession>
<dbReference type="Proteomes" id="UP001159363">
    <property type="component" value="Chromosome X"/>
</dbReference>
<organism evidence="1 2">
    <name type="scientific">Dryococelus australis</name>
    <dbReference type="NCBI Taxonomy" id="614101"/>
    <lineage>
        <taxon>Eukaryota</taxon>
        <taxon>Metazoa</taxon>
        <taxon>Ecdysozoa</taxon>
        <taxon>Arthropoda</taxon>
        <taxon>Hexapoda</taxon>
        <taxon>Insecta</taxon>
        <taxon>Pterygota</taxon>
        <taxon>Neoptera</taxon>
        <taxon>Polyneoptera</taxon>
        <taxon>Phasmatodea</taxon>
        <taxon>Verophasmatodea</taxon>
        <taxon>Anareolatae</taxon>
        <taxon>Phasmatidae</taxon>
        <taxon>Eurycanthinae</taxon>
        <taxon>Dryococelus</taxon>
    </lineage>
</organism>
<evidence type="ECO:0000313" key="1">
    <source>
        <dbReference type="EMBL" id="KAJ8885797.1"/>
    </source>
</evidence>
<dbReference type="EMBL" id="JARBHB010000004">
    <property type="protein sequence ID" value="KAJ8885797.1"/>
    <property type="molecule type" value="Genomic_DNA"/>
</dbReference>
<protein>
    <recommendedName>
        <fullName evidence="3">DDE-1 domain-containing protein</fullName>
    </recommendedName>
</protein>
<gene>
    <name evidence="1" type="ORF">PR048_011997</name>
</gene>
<keyword evidence="2" id="KW-1185">Reference proteome</keyword>
<evidence type="ECO:0008006" key="3">
    <source>
        <dbReference type="Google" id="ProtNLM"/>
    </source>
</evidence>